<dbReference type="PANTHER" id="PTHR47338">
    <property type="entry name" value="ZN(II)2CYS6 TRANSCRIPTION FACTOR (EUROFUNG)-RELATED"/>
    <property type="match status" value="1"/>
</dbReference>
<dbReference type="PANTHER" id="PTHR47338:SF16">
    <property type="entry name" value="TRANSCRIPTION FACTOR, PUTATIVE (AFU_ORTHOLOGUE AFUA_2G09360)-RELATED"/>
    <property type="match status" value="1"/>
</dbReference>
<reference evidence="7" key="1">
    <citation type="journal article" date="2020" name="Stud. Mycol.">
        <title>101 Dothideomycetes genomes: a test case for predicting lifestyles and emergence of pathogens.</title>
        <authorList>
            <person name="Haridas S."/>
            <person name="Albert R."/>
            <person name="Binder M."/>
            <person name="Bloem J."/>
            <person name="Labutti K."/>
            <person name="Salamov A."/>
            <person name="Andreopoulos B."/>
            <person name="Baker S."/>
            <person name="Barry K."/>
            <person name="Bills G."/>
            <person name="Bluhm B."/>
            <person name="Cannon C."/>
            <person name="Castanera R."/>
            <person name="Culley D."/>
            <person name="Daum C."/>
            <person name="Ezra D."/>
            <person name="Gonzalez J."/>
            <person name="Henrissat B."/>
            <person name="Kuo A."/>
            <person name="Liang C."/>
            <person name="Lipzen A."/>
            <person name="Lutzoni F."/>
            <person name="Magnuson J."/>
            <person name="Mondo S."/>
            <person name="Nolan M."/>
            <person name="Ohm R."/>
            <person name="Pangilinan J."/>
            <person name="Park H.-J."/>
            <person name="Ramirez L."/>
            <person name="Alfaro M."/>
            <person name="Sun H."/>
            <person name="Tritt A."/>
            <person name="Yoshinaga Y."/>
            <person name="Zwiers L.-H."/>
            <person name="Turgeon B."/>
            <person name="Goodwin S."/>
            <person name="Spatafora J."/>
            <person name="Crous P."/>
            <person name="Grigoriev I."/>
        </authorList>
    </citation>
    <scope>NUCLEOTIDE SEQUENCE</scope>
    <source>
        <strain evidence="7">CBS 175.79</strain>
    </source>
</reference>
<protein>
    <submittedName>
        <fullName evidence="7">NADH dehydrogenase</fullName>
    </submittedName>
</protein>
<accession>A0A6A5XCV3</accession>
<dbReference type="GO" id="GO:0000981">
    <property type="term" value="F:DNA-binding transcription factor activity, RNA polymerase II-specific"/>
    <property type="evidence" value="ECO:0007669"/>
    <property type="project" value="InterPro"/>
</dbReference>
<dbReference type="PROSITE" id="PS50048">
    <property type="entry name" value="ZN2_CY6_FUNGAL_2"/>
    <property type="match status" value="1"/>
</dbReference>
<dbReference type="GO" id="GO:0006351">
    <property type="term" value="P:DNA-templated transcription"/>
    <property type="evidence" value="ECO:0007669"/>
    <property type="project" value="InterPro"/>
</dbReference>
<evidence type="ECO:0000256" key="5">
    <source>
        <dbReference type="ARBA" id="ARBA00023242"/>
    </source>
</evidence>
<dbReference type="RefSeq" id="XP_033379070.1">
    <property type="nucleotide sequence ID" value="XM_033523866.1"/>
</dbReference>
<dbReference type="SMART" id="SM00906">
    <property type="entry name" value="Fungal_trans"/>
    <property type="match status" value="1"/>
</dbReference>
<name>A0A6A5XCV3_9PLEO</name>
<keyword evidence="8" id="KW-1185">Reference proteome</keyword>
<dbReference type="PROSITE" id="PS00463">
    <property type="entry name" value="ZN2_CY6_FUNGAL_1"/>
    <property type="match status" value="1"/>
</dbReference>
<sequence>MKHATACPECRVTKIRCTQDPGDPQSACLTCQRRNIKCSRLWKRPKVYTTVPWTGPNTCTIAPPADLPQWDRELRSLTPKEISHFIQLYFKFVHDRPHSLFQEWTFWEQYHSGTLSDTMLAALCALGCRLSLDEAHRNLSTFFISKAKSLISQNLEDISISNVQACILLANSYAAEQNHKLEGLYFGIANRMAYILGLHKQDNRDLPILKETKCRIWWSLFMADRWCTPGLGLPREIPFINRSMELPMDERDFQLLRPADELSFERQRNGLWAYNITLVDIVDEIQDMNLSLTQDYVDRPTVDAQVQRIEARLQDWHNSLPLYMIMNEPNLERYRKQGTGGLFVGLHLGYHYFHTLLYFQYLEPNCEPNPRTIAYASKCRSHGLSFSRLLWTARGLGDCHVVFLTVAHMTIVSSSVLLHLLLFGNPEEVDTAKLQLTRNFEALMELSKYWPRVDKMKDRLFVFQEACLRSSAASTYTVNRWVVRFLLEYALPFERNGTDEDTCAATAAVFKHSPSSSNVPLERRIMLDKALEDLRN</sequence>
<keyword evidence="3" id="KW-0805">Transcription regulation</keyword>
<dbReference type="InterPro" id="IPR036864">
    <property type="entry name" value="Zn2-C6_fun-type_DNA-bd_sf"/>
</dbReference>
<dbReference type="InterPro" id="IPR050815">
    <property type="entry name" value="TF_fung"/>
</dbReference>
<organism evidence="7 8">
    <name type="scientific">Aaosphaeria arxii CBS 175.79</name>
    <dbReference type="NCBI Taxonomy" id="1450172"/>
    <lineage>
        <taxon>Eukaryota</taxon>
        <taxon>Fungi</taxon>
        <taxon>Dikarya</taxon>
        <taxon>Ascomycota</taxon>
        <taxon>Pezizomycotina</taxon>
        <taxon>Dothideomycetes</taxon>
        <taxon>Pleosporomycetidae</taxon>
        <taxon>Pleosporales</taxon>
        <taxon>Pleosporales incertae sedis</taxon>
        <taxon>Aaosphaeria</taxon>
    </lineage>
</organism>
<comment type="subcellular location">
    <subcellularLocation>
        <location evidence="1">Nucleus</location>
    </subcellularLocation>
</comment>
<dbReference type="Pfam" id="PF00172">
    <property type="entry name" value="Zn_clus"/>
    <property type="match status" value="1"/>
</dbReference>
<feature type="domain" description="Zn(2)-C6 fungal-type" evidence="6">
    <location>
        <begin position="6"/>
        <end position="40"/>
    </location>
</feature>
<dbReference type="InterPro" id="IPR007219">
    <property type="entry name" value="XnlR_reg_dom"/>
</dbReference>
<keyword evidence="5" id="KW-0539">Nucleus</keyword>
<dbReference type="Pfam" id="PF04082">
    <property type="entry name" value="Fungal_trans"/>
    <property type="match status" value="1"/>
</dbReference>
<evidence type="ECO:0000256" key="3">
    <source>
        <dbReference type="ARBA" id="ARBA00023015"/>
    </source>
</evidence>
<dbReference type="InterPro" id="IPR001138">
    <property type="entry name" value="Zn2Cys6_DnaBD"/>
</dbReference>
<dbReference type="GO" id="GO:0008270">
    <property type="term" value="F:zinc ion binding"/>
    <property type="evidence" value="ECO:0007669"/>
    <property type="project" value="InterPro"/>
</dbReference>
<dbReference type="OrthoDB" id="1924787at2759"/>
<dbReference type="Proteomes" id="UP000799778">
    <property type="component" value="Unassembled WGS sequence"/>
</dbReference>
<dbReference type="GeneID" id="54281263"/>
<dbReference type="GO" id="GO:0003677">
    <property type="term" value="F:DNA binding"/>
    <property type="evidence" value="ECO:0007669"/>
    <property type="project" value="InterPro"/>
</dbReference>
<keyword evidence="2" id="KW-0479">Metal-binding</keyword>
<evidence type="ECO:0000259" key="6">
    <source>
        <dbReference type="PROSITE" id="PS50048"/>
    </source>
</evidence>
<dbReference type="EMBL" id="ML978075">
    <property type="protein sequence ID" value="KAF2010731.1"/>
    <property type="molecule type" value="Genomic_DNA"/>
</dbReference>
<evidence type="ECO:0000313" key="8">
    <source>
        <dbReference type="Proteomes" id="UP000799778"/>
    </source>
</evidence>
<evidence type="ECO:0000313" key="7">
    <source>
        <dbReference type="EMBL" id="KAF2010731.1"/>
    </source>
</evidence>
<dbReference type="SUPFAM" id="SSF57701">
    <property type="entry name" value="Zn2/Cys6 DNA-binding domain"/>
    <property type="match status" value="1"/>
</dbReference>
<dbReference type="GO" id="GO:0005634">
    <property type="term" value="C:nucleus"/>
    <property type="evidence" value="ECO:0007669"/>
    <property type="project" value="UniProtKB-SubCell"/>
</dbReference>
<evidence type="ECO:0000256" key="4">
    <source>
        <dbReference type="ARBA" id="ARBA00023163"/>
    </source>
</evidence>
<keyword evidence="4" id="KW-0804">Transcription</keyword>
<evidence type="ECO:0000256" key="2">
    <source>
        <dbReference type="ARBA" id="ARBA00022723"/>
    </source>
</evidence>
<gene>
    <name evidence="7" type="ORF">BU24DRAFT_355655</name>
</gene>
<proteinExistence type="predicted"/>
<dbReference type="CDD" id="cd00067">
    <property type="entry name" value="GAL4"/>
    <property type="match status" value="1"/>
</dbReference>
<evidence type="ECO:0000256" key="1">
    <source>
        <dbReference type="ARBA" id="ARBA00004123"/>
    </source>
</evidence>
<dbReference type="CDD" id="cd12148">
    <property type="entry name" value="fungal_TF_MHR"/>
    <property type="match status" value="1"/>
</dbReference>
<dbReference type="AlphaFoldDB" id="A0A6A5XCV3"/>